<gene>
    <name evidence="1" type="ORF">LsR_00061</name>
</gene>
<dbReference type="Pfam" id="PF07722">
    <property type="entry name" value="Peptidase_C26"/>
    <property type="match status" value="1"/>
</dbReference>
<accession>A0A0F7PU85</accession>
<dbReference type="InterPro" id="IPR011697">
    <property type="entry name" value="Peptidase_C26"/>
</dbReference>
<dbReference type="InterPro" id="IPR044668">
    <property type="entry name" value="PuuD-like"/>
</dbReference>
<name>A0A0F7PU85_9LACO</name>
<evidence type="ECO:0000313" key="2">
    <source>
        <dbReference type="Proteomes" id="UP000035027"/>
    </source>
</evidence>
<dbReference type="EMBL" id="CP011403">
    <property type="protein sequence ID" value="AKI03616.1"/>
    <property type="molecule type" value="Genomic_DNA"/>
</dbReference>
<dbReference type="PATRIC" id="fig|1194971.3.peg.61"/>
<protein>
    <submittedName>
        <fullName evidence="1">Glutamine amidotransferase</fullName>
    </submittedName>
</protein>
<keyword evidence="1" id="KW-0808">Transferase</keyword>
<evidence type="ECO:0000313" key="1">
    <source>
        <dbReference type="EMBL" id="AKI03616.1"/>
    </source>
</evidence>
<keyword evidence="1" id="KW-0315">Glutamine amidotransferase</keyword>
<organism evidence="1 2">
    <name type="scientific">Ligilactobacillus salivarius str. Ren</name>
    <dbReference type="NCBI Taxonomy" id="1194971"/>
    <lineage>
        <taxon>Bacteria</taxon>
        <taxon>Bacillati</taxon>
        <taxon>Bacillota</taxon>
        <taxon>Bacilli</taxon>
        <taxon>Lactobacillales</taxon>
        <taxon>Lactobacillaceae</taxon>
        <taxon>Ligilactobacillus</taxon>
    </lineage>
</organism>
<dbReference type="AlphaFoldDB" id="A0A0F7PU85"/>
<dbReference type="PANTHER" id="PTHR43235:SF1">
    <property type="entry name" value="GLUTAMINE AMIDOTRANSFERASE PB2B2.05-RELATED"/>
    <property type="match status" value="1"/>
</dbReference>
<dbReference type="PROSITE" id="PS51273">
    <property type="entry name" value="GATASE_TYPE_1"/>
    <property type="match status" value="1"/>
</dbReference>
<dbReference type="CDD" id="cd01745">
    <property type="entry name" value="GATase1_2"/>
    <property type="match status" value="1"/>
</dbReference>
<sequence>MIFSLKDYFRKVGIKMRPRIANPADTLTEATNVINERMAPYAPKPVIEAIVKSGGVPVIFPSVSPELVPDYLDLFDGVLFAGGADVDPTFFGEEPHQRLGATYRKRDLFEIELLKQSLKADKAIMGICRGLQLINVGLGGTLYQDLSENPEATIKHSQDAPGNFPSHHVNVQEDSRLYSLVGKRPYVNSRHHQLLKKIAPTLRVSAFADDGVPEAIESEENNQILAVQWHPENMFKHYEYSQKIFADFIERAKH</sequence>
<dbReference type="Gene3D" id="3.40.50.880">
    <property type="match status" value="1"/>
</dbReference>
<dbReference type="GO" id="GO:0005829">
    <property type="term" value="C:cytosol"/>
    <property type="evidence" value="ECO:0007669"/>
    <property type="project" value="TreeGrafter"/>
</dbReference>
<dbReference type="PANTHER" id="PTHR43235">
    <property type="entry name" value="GLUTAMINE AMIDOTRANSFERASE PB2B2.05-RELATED"/>
    <property type="match status" value="1"/>
</dbReference>
<dbReference type="GO" id="GO:0006598">
    <property type="term" value="P:polyamine catabolic process"/>
    <property type="evidence" value="ECO:0007669"/>
    <property type="project" value="TreeGrafter"/>
</dbReference>
<reference evidence="1 2" key="1">
    <citation type="submission" date="2015-05" db="EMBL/GenBank/DDBJ databases">
        <title>Complete genome sequence of Lactobacillus salivarius Ren, a probiotic strain with antitumor activity.</title>
        <authorList>
            <person name="Sun E."/>
            <person name="Zhao L."/>
            <person name="Liu S."/>
            <person name="Zhang M."/>
            <person name="Guo H."/>
            <person name="Ren F."/>
        </authorList>
    </citation>
    <scope>NUCLEOTIDE SEQUENCE [LARGE SCALE GENOMIC DNA]</scope>
    <source>
        <strain evidence="1 2">Ren</strain>
    </source>
</reference>
<proteinExistence type="predicted"/>
<dbReference type="GO" id="GO:0033969">
    <property type="term" value="F:gamma-glutamyl-gamma-aminobutyrate hydrolase activity"/>
    <property type="evidence" value="ECO:0007669"/>
    <property type="project" value="TreeGrafter"/>
</dbReference>
<dbReference type="InterPro" id="IPR029062">
    <property type="entry name" value="Class_I_gatase-like"/>
</dbReference>
<dbReference type="SUPFAM" id="SSF52317">
    <property type="entry name" value="Class I glutamine amidotransferase-like"/>
    <property type="match status" value="1"/>
</dbReference>
<dbReference type="Proteomes" id="UP000035027">
    <property type="component" value="Chromosome"/>
</dbReference>
<dbReference type="GO" id="GO:0016740">
    <property type="term" value="F:transferase activity"/>
    <property type="evidence" value="ECO:0007669"/>
    <property type="project" value="UniProtKB-KW"/>
</dbReference>